<evidence type="ECO:0000256" key="6">
    <source>
        <dbReference type="ARBA" id="ARBA00022741"/>
    </source>
</evidence>
<accession>A0AAV8WKJ9</accession>
<evidence type="ECO:0000256" key="14">
    <source>
        <dbReference type="ARBA" id="ARBA00049308"/>
    </source>
</evidence>
<organism evidence="18 19">
    <name type="scientific">Rhamnusium bicolor</name>
    <dbReference type="NCBI Taxonomy" id="1586634"/>
    <lineage>
        <taxon>Eukaryota</taxon>
        <taxon>Metazoa</taxon>
        <taxon>Ecdysozoa</taxon>
        <taxon>Arthropoda</taxon>
        <taxon>Hexapoda</taxon>
        <taxon>Insecta</taxon>
        <taxon>Pterygota</taxon>
        <taxon>Neoptera</taxon>
        <taxon>Endopterygota</taxon>
        <taxon>Coleoptera</taxon>
        <taxon>Polyphaga</taxon>
        <taxon>Cucujiformia</taxon>
        <taxon>Chrysomeloidea</taxon>
        <taxon>Cerambycidae</taxon>
        <taxon>Lepturinae</taxon>
        <taxon>Rhagiini</taxon>
        <taxon>Rhamnusium</taxon>
    </lineage>
</organism>
<dbReference type="Gene3D" id="1.10.510.10">
    <property type="entry name" value="Transferase(Phosphotransferase) domain 1"/>
    <property type="match status" value="1"/>
</dbReference>
<evidence type="ECO:0000256" key="1">
    <source>
        <dbReference type="ARBA" id="ARBA00004496"/>
    </source>
</evidence>
<evidence type="ECO:0000256" key="16">
    <source>
        <dbReference type="PROSITE-ProRule" id="PRU10141"/>
    </source>
</evidence>
<dbReference type="GO" id="GO:0005524">
    <property type="term" value="F:ATP binding"/>
    <property type="evidence" value="ECO:0007669"/>
    <property type="project" value="UniProtKB-UniRule"/>
</dbReference>
<evidence type="ECO:0000256" key="15">
    <source>
        <dbReference type="ARBA" id="ARBA00051680"/>
    </source>
</evidence>
<evidence type="ECO:0000256" key="8">
    <source>
        <dbReference type="ARBA" id="ARBA00022840"/>
    </source>
</evidence>
<dbReference type="GO" id="GO:0005737">
    <property type="term" value="C:cytoplasm"/>
    <property type="evidence" value="ECO:0007669"/>
    <property type="project" value="UniProtKB-SubCell"/>
</dbReference>
<dbReference type="AlphaFoldDB" id="A0AAV8WKJ9"/>
<gene>
    <name evidence="18" type="ORF">NQ314_020677</name>
</gene>
<comment type="caution">
    <text evidence="18">The sequence shown here is derived from an EMBL/GenBank/DDBJ whole genome shotgun (WGS) entry which is preliminary data.</text>
</comment>
<keyword evidence="4" id="KW-0723">Serine/threonine-protein kinase</keyword>
<evidence type="ECO:0000313" key="18">
    <source>
        <dbReference type="EMBL" id="KAJ8926827.1"/>
    </source>
</evidence>
<dbReference type="InterPro" id="IPR051302">
    <property type="entry name" value="Dual_SerThr-Tyr_Kinase"/>
</dbReference>
<dbReference type="EC" id="2.7.12.1" evidence="2"/>
<feature type="binding site" evidence="16">
    <location>
        <position position="652"/>
    </location>
    <ligand>
        <name>ATP</name>
        <dbReference type="ChEBI" id="CHEBI:30616"/>
    </ligand>
</feature>
<dbReference type="GO" id="GO:0070374">
    <property type="term" value="P:positive regulation of ERK1 and ERK2 cascade"/>
    <property type="evidence" value="ECO:0007669"/>
    <property type="project" value="TreeGrafter"/>
</dbReference>
<dbReference type="GO" id="GO:0043066">
    <property type="term" value="P:negative regulation of apoptotic process"/>
    <property type="evidence" value="ECO:0007669"/>
    <property type="project" value="TreeGrafter"/>
</dbReference>
<keyword evidence="19" id="KW-1185">Reference proteome</keyword>
<evidence type="ECO:0000256" key="7">
    <source>
        <dbReference type="ARBA" id="ARBA00022777"/>
    </source>
</evidence>
<dbReference type="GO" id="GO:0045743">
    <property type="term" value="P:positive regulation of fibroblast growth factor receptor signaling pathway"/>
    <property type="evidence" value="ECO:0007669"/>
    <property type="project" value="TreeGrafter"/>
</dbReference>
<dbReference type="PANTHER" id="PTHR46392:SF1">
    <property type="entry name" value="DUAL SERINE_THREONINE AND TYROSINE PROTEIN KINASE"/>
    <property type="match status" value="1"/>
</dbReference>
<dbReference type="PROSITE" id="PS00108">
    <property type="entry name" value="PROTEIN_KINASE_ST"/>
    <property type="match status" value="1"/>
</dbReference>
<comment type="subcellular location">
    <subcellularLocation>
        <location evidence="1">Cytoplasm</location>
    </subcellularLocation>
</comment>
<keyword evidence="8 16" id="KW-0067">ATP-binding</keyword>
<keyword evidence="9" id="KW-0829">Tyrosine-protein kinase</keyword>
<proteinExistence type="predicted"/>
<dbReference type="GO" id="GO:0004713">
    <property type="term" value="F:protein tyrosine kinase activity"/>
    <property type="evidence" value="ECO:0007669"/>
    <property type="project" value="UniProtKB-KW"/>
</dbReference>
<evidence type="ECO:0000256" key="4">
    <source>
        <dbReference type="ARBA" id="ARBA00022527"/>
    </source>
</evidence>
<name>A0AAV8WKJ9_9CUCU</name>
<evidence type="ECO:0000256" key="5">
    <source>
        <dbReference type="ARBA" id="ARBA00022679"/>
    </source>
</evidence>
<evidence type="ECO:0000256" key="12">
    <source>
        <dbReference type="ARBA" id="ARBA00042638"/>
    </source>
</evidence>
<dbReference type="PANTHER" id="PTHR46392">
    <property type="entry name" value="DUAL SERINE/THREONINE AND TYROSINE PROTEIN KINASE"/>
    <property type="match status" value="1"/>
</dbReference>
<keyword evidence="6 16" id="KW-0547">Nucleotide-binding</keyword>
<protein>
    <recommendedName>
        <fullName evidence="10">Dual serine/threonine and tyrosine protein kinase</fullName>
        <ecNumber evidence="2">2.7.12.1</ecNumber>
    </recommendedName>
    <alternativeName>
        <fullName evidence="12">Dusty protein kinase</fullName>
    </alternativeName>
    <alternativeName>
        <fullName evidence="11">Receptor-interacting serine/threonine-protein kinase 5</fullName>
    </alternativeName>
</protein>
<dbReference type="EMBL" id="JANEYF010005770">
    <property type="protein sequence ID" value="KAJ8926827.1"/>
    <property type="molecule type" value="Genomic_DNA"/>
</dbReference>
<dbReference type="InterPro" id="IPR017441">
    <property type="entry name" value="Protein_kinase_ATP_BS"/>
</dbReference>
<dbReference type="SUPFAM" id="SSF56112">
    <property type="entry name" value="Protein kinase-like (PK-like)"/>
    <property type="match status" value="1"/>
</dbReference>
<evidence type="ECO:0000256" key="13">
    <source>
        <dbReference type="ARBA" id="ARBA00049003"/>
    </source>
</evidence>
<dbReference type="GO" id="GO:0004674">
    <property type="term" value="F:protein serine/threonine kinase activity"/>
    <property type="evidence" value="ECO:0007669"/>
    <property type="project" value="UniProtKB-KW"/>
</dbReference>
<dbReference type="InterPro" id="IPR000719">
    <property type="entry name" value="Prot_kinase_dom"/>
</dbReference>
<feature type="domain" description="Protein kinase" evidence="17">
    <location>
        <begin position="623"/>
        <end position="877"/>
    </location>
</feature>
<dbReference type="Proteomes" id="UP001162156">
    <property type="component" value="Unassembled WGS sequence"/>
</dbReference>
<dbReference type="GO" id="GO:0044344">
    <property type="term" value="P:cellular response to fibroblast growth factor stimulus"/>
    <property type="evidence" value="ECO:0007669"/>
    <property type="project" value="TreeGrafter"/>
</dbReference>
<comment type="catalytic activity">
    <reaction evidence="13">
        <text>L-seryl-[protein] + ATP = O-phospho-L-seryl-[protein] + ADP + H(+)</text>
        <dbReference type="Rhea" id="RHEA:17989"/>
        <dbReference type="Rhea" id="RHEA-COMP:9863"/>
        <dbReference type="Rhea" id="RHEA-COMP:11604"/>
        <dbReference type="ChEBI" id="CHEBI:15378"/>
        <dbReference type="ChEBI" id="CHEBI:29999"/>
        <dbReference type="ChEBI" id="CHEBI:30616"/>
        <dbReference type="ChEBI" id="CHEBI:83421"/>
        <dbReference type="ChEBI" id="CHEBI:456216"/>
        <dbReference type="EC" id="2.7.12.1"/>
    </reaction>
</comment>
<reference evidence="18" key="1">
    <citation type="journal article" date="2023" name="Insect Mol. Biol.">
        <title>Genome sequencing provides insights into the evolution of gene families encoding plant cell wall-degrading enzymes in longhorned beetles.</title>
        <authorList>
            <person name="Shin N.R."/>
            <person name="Okamura Y."/>
            <person name="Kirsch R."/>
            <person name="Pauchet Y."/>
        </authorList>
    </citation>
    <scope>NUCLEOTIDE SEQUENCE</scope>
    <source>
        <strain evidence="18">RBIC_L_NR</strain>
    </source>
</reference>
<dbReference type="InterPro" id="IPR011009">
    <property type="entry name" value="Kinase-like_dom_sf"/>
</dbReference>
<dbReference type="GO" id="GO:0004712">
    <property type="term" value="F:protein serine/threonine/tyrosine kinase activity"/>
    <property type="evidence" value="ECO:0007669"/>
    <property type="project" value="UniProtKB-EC"/>
</dbReference>
<comment type="catalytic activity">
    <reaction evidence="14">
        <text>L-threonyl-[protein] + ATP = O-phospho-L-threonyl-[protein] + ADP + H(+)</text>
        <dbReference type="Rhea" id="RHEA:46608"/>
        <dbReference type="Rhea" id="RHEA-COMP:11060"/>
        <dbReference type="Rhea" id="RHEA-COMP:11605"/>
        <dbReference type="ChEBI" id="CHEBI:15378"/>
        <dbReference type="ChEBI" id="CHEBI:30013"/>
        <dbReference type="ChEBI" id="CHEBI:30616"/>
        <dbReference type="ChEBI" id="CHEBI:61977"/>
        <dbReference type="ChEBI" id="CHEBI:456216"/>
        <dbReference type="EC" id="2.7.12.1"/>
    </reaction>
</comment>
<evidence type="ECO:0000259" key="17">
    <source>
        <dbReference type="PROSITE" id="PS50011"/>
    </source>
</evidence>
<evidence type="ECO:0000313" key="19">
    <source>
        <dbReference type="Proteomes" id="UP001162156"/>
    </source>
</evidence>
<keyword evidence="3" id="KW-0963">Cytoplasm</keyword>
<dbReference type="SMART" id="SM00220">
    <property type="entry name" value="S_TKc"/>
    <property type="match status" value="1"/>
</dbReference>
<dbReference type="PROSITE" id="PS00107">
    <property type="entry name" value="PROTEIN_KINASE_ATP"/>
    <property type="match status" value="1"/>
</dbReference>
<keyword evidence="5" id="KW-0808">Transferase</keyword>
<evidence type="ECO:0000256" key="11">
    <source>
        <dbReference type="ARBA" id="ARBA00041268"/>
    </source>
</evidence>
<evidence type="ECO:0000256" key="9">
    <source>
        <dbReference type="ARBA" id="ARBA00023137"/>
    </source>
</evidence>
<dbReference type="Pfam" id="PF00069">
    <property type="entry name" value="Pkinase"/>
    <property type="match status" value="1"/>
</dbReference>
<dbReference type="InterPro" id="IPR008271">
    <property type="entry name" value="Ser/Thr_kinase_AS"/>
</dbReference>
<keyword evidence="7" id="KW-0418">Kinase</keyword>
<evidence type="ECO:0000256" key="2">
    <source>
        <dbReference type="ARBA" id="ARBA00013203"/>
    </source>
</evidence>
<comment type="catalytic activity">
    <reaction evidence="15">
        <text>L-tyrosyl-[protein] + ATP = O-phospho-L-tyrosyl-[protein] + ADP + H(+)</text>
        <dbReference type="Rhea" id="RHEA:10596"/>
        <dbReference type="Rhea" id="RHEA-COMP:10136"/>
        <dbReference type="Rhea" id="RHEA-COMP:20101"/>
        <dbReference type="ChEBI" id="CHEBI:15378"/>
        <dbReference type="ChEBI" id="CHEBI:30616"/>
        <dbReference type="ChEBI" id="CHEBI:46858"/>
        <dbReference type="ChEBI" id="CHEBI:61978"/>
        <dbReference type="ChEBI" id="CHEBI:456216"/>
        <dbReference type="EC" id="2.7.12.1"/>
    </reaction>
</comment>
<evidence type="ECO:0000256" key="3">
    <source>
        <dbReference type="ARBA" id="ARBA00022490"/>
    </source>
</evidence>
<dbReference type="PROSITE" id="PS50011">
    <property type="entry name" value="PROTEIN_KINASE_DOM"/>
    <property type="match status" value="1"/>
</dbReference>
<sequence length="923" mass="106349">MLTDIPKEFKKYLKHCQSLRRILQDTRNSLEDINNVLQLVRDIKEELLNLDIIESFKTKLDRTPTLLVFGQNCHAKALFVNILLGQMILPQMSTRWRYVSKFVDGRLGNVTFMYGDSKNVRLTLGHEIEIVEKLKAHEEAWMTIPEEDLQRRDDECLLDHCPSLEVELCHLILKENVQIMVPADCEVDELTEILNKHTNNVLPIVIYAVYEEILNDSNIQEIRKLKDIYKTQFLFVSVSNMETFCLNTESLTESEQHSVEFNSGQKYTKLQNLQDQLVRLGFINESFKTDEFTKRKSLCLECSLDSLICDKKINEEFILYVREMLKSTVLKLAAKLSEIHNKCLRKFILCAFDMAREIQITPKRILYAQEIELKLYKTLMNIASEQQEEITAIIQRTLQDMKSNVAEVLEGYNQNTHHQLTAKIVTMEIQQLVLKRLSTSVAIQIVQSVGCLQESFTGTLQRCLESLEKNCHELEGNLSASDAVKQIVSAAYSIDLKSSTSFSIVHTLMDRLRTLLSSFALSWSSSSQVQCNFQWQLQVVTNMIDKLSASKLAKTISIQFQEHVKSSHEAFQSAMRSLENQLTGQLEQTEEQRITIRKRHAPRFARLALESTSLCDLIRYGMPNQIKEIGRGQYGVVSSCEPWARINPCAFKSVVPPDDRHWNDLAMEFYYTRTIPEHARIVKLRGSVIDYTYGGGSSPAVLLIMERMTRDLYCGLRGGLSWIVRLQIAIDVIEGIRYLHSQGLVHRDIKLKNVLLDNKDRAKLTDFGFCIPEAMMSGSIVGTPVHMAPELLSGRYDSSVDVYAFGILFWYICAGQVKLPTHFDQFQNKEQLWNNVRRGTRPERLSHFDDACWNLMEQCWAAEPSERPLLGYVQPQLEAIYKRAKSEPPGKLSSCSYSPPYQRHVKRSEESYYNYSYVFLREC</sequence>
<evidence type="ECO:0000256" key="10">
    <source>
        <dbReference type="ARBA" id="ARBA00040421"/>
    </source>
</evidence>